<comment type="caution">
    <text evidence="15">Lacks conserved residue(s) required for the propagation of feature annotation.</text>
</comment>
<proteinExistence type="predicted"/>
<dbReference type="GO" id="GO:0005509">
    <property type="term" value="F:calcium ion binding"/>
    <property type="evidence" value="ECO:0007669"/>
    <property type="project" value="InterPro"/>
</dbReference>
<keyword evidence="9 16" id="KW-0378">Hydrolase</keyword>
<evidence type="ECO:0000256" key="5">
    <source>
        <dbReference type="ARBA" id="ARBA00022729"/>
    </source>
</evidence>
<feature type="domain" description="CUB" evidence="19">
    <location>
        <begin position="526"/>
        <end position="639"/>
    </location>
</feature>
<dbReference type="InterPro" id="IPR001881">
    <property type="entry name" value="EGF-like_Ca-bd_dom"/>
</dbReference>
<evidence type="ECO:0000259" key="21">
    <source>
        <dbReference type="PROSITE" id="PS51864"/>
    </source>
</evidence>
<reference evidence="22 23" key="1">
    <citation type="journal article" date="2013" name="Genome Biol.">
        <title>Draft genome of the mountain pine beetle, Dendroctonus ponderosae Hopkins, a major forest pest.</title>
        <authorList>
            <person name="Keeling C.I."/>
            <person name="Yuen M.M."/>
            <person name="Liao N.Y."/>
            <person name="Docking T.R."/>
            <person name="Chan S.K."/>
            <person name="Taylor G.A."/>
            <person name="Palmquist D.L."/>
            <person name="Jackman S.D."/>
            <person name="Nguyen A."/>
            <person name="Li M."/>
            <person name="Henderson H."/>
            <person name="Janes J.K."/>
            <person name="Zhao Y."/>
            <person name="Pandoh P."/>
            <person name="Moore R."/>
            <person name="Sperling F.A."/>
            <person name="Huber D.P."/>
            <person name="Birol I."/>
            <person name="Jones S.J."/>
            <person name="Bohlmann J."/>
        </authorList>
    </citation>
    <scope>NUCLEOTIDE SEQUENCE</scope>
</reference>
<evidence type="ECO:0000256" key="7">
    <source>
        <dbReference type="ARBA" id="ARBA00022741"/>
    </source>
</evidence>
<dbReference type="SMART" id="SM00179">
    <property type="entry name" value="EGF_CA"/>
    <property type="match status" value="2"/>
</dbReference>
<feature type="signal peptide" evidence="18">
    <location>
        <begin position="1"/>
        <end position="18"/>
    </location>
</feature>
<feature type="disulfide bond" evidence="16">
    <location>
        <begin position="247"/>
        <end position="269"/>
    </location>
</feature>
<dbReference type="STRING" id="77166.U4U9E3"/>
<dbReference type="InterPro" id="IPR019741">
    <property type="entry name" value="Galactokinase_CS"/>
</dbReference>
<evidence type="ECO:0000256" key="14">
    <source>
        <dbReference type="PROSITE-ProRule" id="PRU00059"/>
    </source>
</evidence>
<feature type="binding site" evidence="16">
    <location>
        <position position="281"/>
    </location>
    <ligand>
        <name>Zn(2+)</name>
        <dbReference type="ChEBI" id="CHEBI:29105"/>
        <note>catalytic</note>
    </ligand>
</feature>
<feature type="domain" description="CUB" evidence="19">
    <location>
        <begin position="688"/>
        <end position="805"/>
    </location>
</feature>
<gene>
    <name evidence="22" type="ORF">D910_06321</name>
</gene>
<feature type="compositionally biased region" description="Low complexity" evidence="17">
    <location>
        <begin position="71"/>
        <end position="81"/>
    </location>
</feature>
<dbReference type="Pfam" id="PF08544">
    <property type="entry name" value="GHMP_kinases_C"/>
    <property type="match status" value="1"/>
</dbReference>
<dbReference type="InterPro" id="IPR006203">
    <property type="entry name" value="GHMP_knse_ATP-bd_CS"/>
</dbReference>
<evidence type="ECO:0000256" key="1">
    <source>
        <dbReference type="ARBA" id="ARBA00022536"/>
    </source>
</evidence>
<feature type="disulfide bond" evidence="16">
    <location>
        <begin position="249"/>
        <end position="250"/>
    </location>
</feature>
<dbReference type="InterPro" id="IPR035914">
    <property type="entry name" value="Sperma_CUB_dom_sf"/>
</dbReference>
<dbReference type="PROSITE" id="PS01187">
    <property type="entry name" value="EGF_CA"/>
    <property type="match status" value="2"/>
</dbReference>
<evidence type="ECO:0000256" key="12">
    <source>
        <dbReference type="ARBA" id="ARBA00023049"/>
    </source>
</evidence>
<dbReference type="Gene3D" id="3.40.390.10">
    <property type="entry name" value="Collagenase (Catalytic Domain)"/>
    <property type="match status" value="1"/>
</dbReference>
<evidence type="ECO:0000256" key="13">
    <source>
        <dbReference type="ARBA" id="ARBA00023157"/>
    </source>
</evidence>
<evidence type="ECO:0000259" key="20">
    <source>
        <dbReference type="PROSITE" id="PS50026"/>
    </source>
</evidence>
<feature type="chain" id="PRO_5004656393" description="Metalloendopeptidase" evidence="18">
    <location>
        <begin position="19"/>
        <end position="1572"/>
    </location>
</feature>
<dbReference type="Gene3D" id="2.10.25.10">
    <property type="entry name" value="Laminin"/>
    <property type="match status" value="2"/>
</dbReference>
<evidence type="ECO:0008006" key="24">
    <source>
        <dbReference type="Google" id="ProtNLM"/>
    </source>
</evidence>
<evidence type="ECO:0000313" key="22">
    <source>
        <dbReference type="EMBL" id="ERL88943.1"/>
    </source>
</evidence>
<dbReference type="Pfam" id="PF07645">
    <property type="entry name" value="EGF_CA"/>
    <property type="match status" value="2"/>
</dbReference>
<dbReference type="GO" id="GO:0006508">
    <property type="term" value="P:proteolysis"/>
    <property type="evidence" value="ECO:0007669"/>
    <property type="project" value="UniProtKB-KW"/>
</dbReference>
<dbReference type="CDD" id="cd00054">
    <property type="entry name" value="EGF_CA"/>
    <property type="match status" value="1"/>
</dbReference>
<sequence>MFSRVAFLLCLYHIAVQSHVLNKTVYNQRVASNSTNTPLVQTETTADKQFDFKNRTEVPSERVANSNESDGSASAGSSGSARLDVNETRTGKSHNRQFSVSELLTTTFPKKTSNDTGLNPCKADVFLDDIAITFELSRKRNNPVDDEEKHKLISDSAKKILEKKKIWKTDALSSSHRIQKRAAATTVKERLWDYGIIPYEIDEEWSAFRKALARQAMRHWENYTCLKFIERNKTENVDFVFFTEKPCGCCSFVGKRGIGAQALSISENCAKFGIVVHEIGHAIGYYHEHTRPDRDNYVQQGEHKSLQFLDVVTTNNNKRLSTRVPTKNLVVSGQQTNFNKLPTDQVTSLGQKYDYNSIMHYARNTYSINGFSDTIQPIGIPLGMKAPEIGQRVGLSAGDIEQTLILYNCPKCGSTFQTLSGSFSPPKMNVNAPRESLACEWRITATPGEKIILNLTSMDVFKSPNCSTDFVEVRDGHWKKSKLLGRFCGRGDVPNIRSDTNRMLIVYQAATINEHTGFLGNFEVVCGGTMHVTSIGYLASPNYPDDYSPNKECIWKITVPDQYQVALKFLSFDLEHHVECRYDFISIHSGLDKNASHVATLCGQTVPENIVSSSNQMIMKFVSDKSKQRGGFSAKIFAEYNECDRKDHGCEQTCINTLGSYMCACRKGLELHSDKRSCVGKCLRADACGGTFKAPKGTIASPSFPELYPGSKQCTWIIEAPLQHIVVLNFTHLDVEGNNYDDQLCEYDQVNVSSLLSNGKYKQHGSFCGTKRPSMIFSESNVLEISFGSDDSVQQTGFAAVYYIDPDECSTRNGECEHDCVNTLGSFQCICRTGFTLHENKKDCIEGDCVHEIFTVSTPPMYGIISSPNYPKYYPASKDCAWHIRTLPGHRIRLIFMNFNLESHPECYFDNVQIFDGDSSKSHQKGRYCGPRVPLPIDSTENQLYMTFKSDNNVHKKGFSATYYTLCGGILQASQEKRQIYSHPLYGNASYASMKSCDWFVIGNDGFNVKLSFKEFDLELEEDCSYDYLEVFDGLDSQDSRSLGRFCGNQTSTELTTTEEELCGIAVNYYYRKVLKSTANFEAHIHDHIRYLAKLLNMHTEKTLSQQSFFKEKMPVEIRKLSPNEKSDKINAAFFGIYKKVPEFYVRVPGRVNLIGEHIDYCGYGVCPMALEQDMFLAVATTNEKRLILHNFDQKYEGFECELDEVKITLTDSAPRWYQYYLCGLKGILESLNESQKNHIKGLQVVVSGTIPQSAGLSSSSALVSSAALSAAHAFKLSLPKEELANLCAACERYIGTQGGGMDQAIAYLAKEGCAKLIEFEPLRSTEVKLPSDAVFVIAHSLTNLNKAATGDFNCRVVECRLAAQIIAKKQELDWRKMKRLGDLQRALGLNLDEMIVLVKASLREMPYSKDDVIQELNTTSSLLDTVSLTPNTRDIQRFKLYQRALHVFNEAKRVEEFFNTCQTGSGGEATLITLGRLMSESHQSLRDLYECSHPQLDRIVDLAKEFSFGTRLTGAGWGGCTVSLVAPQNVEKMRNALIQNFYKPLGVTDGFESIVFTTAPKAGACIYTNSV</sequence>
<evidence type="ECO:0000256" key="2">
    <source>
        <dbReference type="ARBA" id="ARBA00022670"/>
    </source>
</evidence>
<dbReference type="GO" id="GO:0005524">
    <property type="term" value="F:ATP binding"/>
    <property type="evidence" value="ECO:0007669"/>
    <property type="project" value="UniProtKB-KW"/>
</dbReference>
<comment type="cofactor">
    <cofactor evidence="16">
        <name>Zn(2+)</name>
        <dbReference type="ChEBI" id="CHEBI:29105"/>
    </cofactor>
    <text evidence="16">Binds 1 zinc ion per subunit.</text>
</comment>
<dbReference type="SMART" id="SM00042">
    <property type="entry name" value="CUB"/>
    <property type="match status" value="5"/>
</dbReference>
<name>U4U9E3_DENPD</name>
<keyword evidence="10 16" id="KW-0862">Zinc</keyword>
<dbReference type="PROSITE" id="PS00627">
    <property type="entry name" value="GHMP_KINASES_ATP"/>
    <property type="match status" value="1"/>
</dbReference>
<feature type="binding site" evidence="16">
    <location>
        <position position="287"/>
    </location>
    <ligand>
        <name>Zn(2+)</name>
        <dbReference type="ChEBI" id="CHEBI:29105"/>
        <note>catalytic</note>
    </ligand>
</feature>
<dbReference type="MEROPS" id="M12.011"/>
<dbReference type="Proteomes" id="UP000030742">
    <property type="component" value="Unassembled WGS sequence"/>
</dbReference>
<dbReference type="PROSITE" id="PS51864">
    <property type="entry name" value="ASTACIN"/>
    <property type="match status" value="1"/>
</dbReference>
<feature type="domain" description="EGF-like" evidence="20">
    <location>
        <begin position="805"/>
        <end position="845"/>
    </location>
</feature>
<evidence type="ECO:0000313" key="23">
    <source>
        <dbReference type="Proteomes" id="UP000030742"/>
    </source>
</evidence>
<dbReference type="Pfam" id="PF10509">
    <property type="entry name" value="GalKase_gal_bdg"/>
    <property type="match status" value="1"/>
</dbReference>
<dbReference type="InterPro" id="IPR006026">
    <property type="entry name" value="Peptidase_Metallo"/>
</dbReference>
<feature type="active site" evidence="16">
    <location>
        <position position="278"/>
    </location>
</feature>
<dbReference type="GO" id="GO:0004335">
    <property type="term" value="F:galactokinase activity"/>
    <property type="evidence" value="ECO:0007669"/>
    <property type="project" value="InterPro"/>
</dbReference>
<keyword evidence="1 15" id="KW-0245">EGF-like domain</keyword>
<dbReference type="InterPro" id="IPR000742">
    <property type="entry name" value="EGF"/>
</dbReference>
<dbReference type="FunFam" id="2.10.25.10:FF:000240">
    <property type="entry name" value="Vitamin K-dependent protein S"/>
    <property type="match status" value="1"/>
</dbReference>
<dbReference type="SUPFAM" id="SSF55060">
    <property type="entry name" value="GHMP Kinase, C-terminal domain"/>
    <property type="match status" value="1"/>
</dbReference>
<dbReference type="SMART" id="SM00235">
    <property type="entry name" value="ZnMc"/>
    <property type="match status" value="1"/>
</dbReference>
<dbReference type="NCBIfam" id="TIGR00131">
    <property type="entry name" value="gal_kin"/>
    <property type="match status" value="1"/>
</dbReference>
<evidence type="ECO:0000259" key="19">
    <source>
        <dbReference type="PROSITE" id="PS01180"/>
    </source>
</evidence>
<dbReference type="SUPFAM" id="SSF57196">
    <property type="entry name" value="EGF/Laminin"/>
    <property type="match status" value="2"/>
</dbReference>
<dbReference type="InterPro" id="IPR006204">
    <property type="entry name" value="GHMP_kinase_N_dom"/>
</dbReference>
<dbReference type="SMART" id="SM00181">
    <property type="entry name" value="EGF"/>
    <property type="match status" value="2"/>
</dbReference>
<evidence type="ECO:0000256" key="10">
    <source>
        <dbReference type="ARBA" id="ARBA00022833"/>
    </source>
</evidence>
<dbReference type="InterPro" id="IPR024079">
    <property type="entry name" value="MetalloPept_cat_dom_sf"/>
</dbReference>
<dbReference type="GO" id="GO:0004222">
    <property type="term" value="F:metalloendopeptidase activity"/>
    <property type="evidence" value="ECO:0007669"/>
    <property type="project" value="UniProtKB-UniRule"/>
</dbReference>
<dbReference type="SUPFAM" id="SSF49854">
    <property type="entry name" value="Spermadhesin, CUB domain"/>
    <property type="match status" value="5"/>
</dbReference>
<feature type="domain" description="CUB" evidence="19">
    <location>
        <begin position="412"/>
        <end position="525"/>
    </location>
</feature>
<dbReference type="Gene3D" id="3.30.230.10">
    <property type="match status" value="1"/>
</dbReference>
<evidence type="ECO:0000256" key="16">
    <source>
        <dbReference type="PROSITE-ProRule" id="PRU01211"/>
    </source>
</evidence>
<keyword evidence="3" id="KW-0808">Transferase</keyword>
<dbReference type="InterPro" id="IPR019539">
    <property type="entry name" value="GalKase_N"/>
</dbReference>
<dbReference type="InterPro" id="IPR014721">
    <property type="entry name" value="Ribsml_uS5_D2-typ_fold_subgr"/>
</dbReference>
<feature type="disulfide bond" evidence="14">
    <location>
        <begin position="526"/>
        <end position="553"/>
    </location>
</feature>
<dbReference type="SUPFAM" id="SSF55486">
    <property type="entry name" value="Metalloproteases ('zincins'), catalytic domain"/>
    <property type="match status" value="1"/>
</dbReference>
<feature type="domain" description="Peptidase M12A" evidence="21">
    <location>
        <begin position="183"/>
        <end position="410"/>
    </location>
</feature>
<dbReference type="InterPro" id="IPR049883">
    <property type="entry name" value="NOTCH1_EGF-like"/>
</dbReference>
<dbReference type="PRINTS" id="PR00959">
    <property type="entry name" value="MEVGALKINASE"/>
</dbReference>
<evidence type="ECO:0000256" key="9">
    <source>
        <dbReference type="ARBA" id="ARBA00022801"/>
    </source>
</evidence>
<dbReference type="InterPro" id="IPR013750">
    <property type="entry name" value="GHMP_kinase_C_dom"/>
</dbReference>
<keyword evidence="7" id="KW-0547">Nucleotide-binding</keyword>
<dbReference type="InterPro" id="IPR000705">
    <property type="entry name" value="Galactokinase"/>
</dbReference>
<evidence type="ECO:0000256" key="4">
    <source>
        <dbReference type="ARBA" id="ARBA00022723"/>
    </source>
</evidence>
<evidence type="ECO:0000256" key="15">
    <source>
        <dbReference type="PROSITE-ProRule" id="PRU00076"/>
    </source>
</evidence>
<evidence type="ECO:0000256" key="8">
    <source>
        <dbReference type="ARBA" id="ARBA00022777"/>
    </source>
</evidence>
<evidence type="ECO:0000256" key="6">
    <source>
        <dbReference type="ARBA" id="ARBA00022737"/>
    </source>
</evidence>
<dbReference type="PRINTS" id="PR00473">
    <property type="entry name" value="GALCTOKINASE"/>
</dbReference>
<keyword evidence="4 16" id="KW-0479">Metal-binding</keyword>
<feature type="disulfide bond" evidence="14">
    <location>
        <begin position="412"/>
        <end position="439"/>
    </location>
</feature>
<dbReference type="InterPro" id="IPR001506">
    <property type="entry name" value="Peptidase_M12A"/>
</dbReference>
<dbReference type="InterPro" id="IPR020568">
    <property type="entry name" value="Ribosomal_Su5_D2-typ_SF"/>
</dbReference>
<dbReference type="GO" id="GO:0006012">
    <property type="term" value="P:galactose metabolic process"/>
    <property type="evidence" value="ECO:0007669"/>
    <property type="project" value="InterPro"/>
</dbReference>
<evidence type="ECO:0000256" key="3">
    <source>
        <dbReference type="ARBA" id="ARBA00022679"/>
    </source>
</evidence>
<dbReference type="Gene3D" id="3.30.70.3170">
    <property type="match status" value="1"/>
</dbReference>
<dbReference type="FunFam" id="2.60.120.290:FF:000013">
    <property type="entry name" value="Membrane frizzled-related protein"/>
    <property type="match status" value="3"/>
</dbReference>
<dbReference type="PANTHER" id="PTHR24251">
    <property type="entry name" value="OVOCHYMASE-RELATED"/>
    <property type="match status" value="1"/>
</dbReference>
<dbReference type="PROSITE" id="PS01180">
    <property type="entry name" value="CUB"/>
    <property type="match status" value="5"/>
</dbReference>
<dbReference type="GO" id="GO:0008270">
    <property type="term" value="F:zinc ion binding"/>
    <property type="evidence" value="ECO:0007669"/>
    <property type="project" value="UniProtKB-UniRule"/>
</dbReference>
<keyword evidence="5 18" id="KW-0732">Signal</keyword>
<dbReference type="CDD" id="cd00041">
    <property type="entry name" value="CUB"/>
    <property type="match status" value="5"/>
</dbReference>
<dbReference type="Gene3D" id="1.20.1440.340">
    <property type="match status" value="1"/>
</dbReference>
<dbReference type="InterPro" id="IPR000152">
    <property type="entry name" value="EGF-type_Asp/Asn_hydroxyl_site"/>
</dbReference>
<dbReference type="Pfam" id="PF01400">
    <property type="entry name" value="Astacin"/>
    <property type="match status" value="2"/>
</dbReference>
<keyword evidence="6" id="KW-0677">Repeat</keyword>
<keyword evidence="2 16" id="KW-0645">Protease</keyword>
<feature type="domain" description="CUB" evidence="19">
    <location>
        <begin position="849"/>
        <end position="966"/>
    </location>
</feature>
<feature type="region of interest" description="Disordered" evidence="17">
    <location>
        <begin position="56"/>
        <end position="96"/>
    </location>
</feature>
<keyword evidence="13 14" id="KW-1015">Disulfide bond</keyword>
<dbReference type="InterPro" id="IPR036554">
    <property type="entry name" value="GHMP_kinase_C_sf"/>
</dbReference>
<feature type="domain" description="CUB" evidence="19">
    <location>
        <begin position="967"/>
        <end position="1088"/>
    </location>
</feature>
<evidence type="ECO:0000256" key="11">
    <source>
        <dbReference type="ARBA" id="ARBA00022840"/>
    </source>
</evidence>
<dbReference type="EMBL" id="KB632125">
    <property type="protein sequence ID" value="ERL88943.1"/>
    <property type="molecule type" value="Genomic_DNA"/>
</dbReference>
<dbReference type="OrthoDB" id="431034at2759"/>
<evidence type="ECO:0000256" key="17">
    <source>
        <dbReference type="SAM" id="MobiDB-lite"/>
    </source>
</evidence>
<keyword evidence="8" id="KW-0418">Kinase</keyword>
<dbReference type="Gene3D" id="2.60.120.290">
    <property type="entry name" value="Spermadhesin, CUB domain"/>
    <property type="match status" value="5"/>
</dbReference>
<dbReference type="PROSITE" id="PS01186">
    <property type="entry name" value="EGF_2"/>
    <property type="match status" value="1"/>
</dbReference>
<dbReference type="PROSITE" id="PS00106">
    <property type="entry name" value="GALACTOKINASE"/>
    <property type="match status" value="1"/>
</dbReference>
<dbReference type="SUPFAM" id="SSF54211">
    <property type="entry name" value="Ribosomal protein S5 domain 2-like"/>
    <property type="match status" value="1"/>
</dbReference>
<evidence type="ECO:0000256" key="18">
    <source>
        <dbReference type="SAM" id="SignalP"/>
    </source>
</evidence>
<feature type="binding site" evidence="16">
    <location>
        <position position="277"/>
    </location>
    <ligand>
        <name>Zn(2+)</name>
        <dbReference type="ChEBI" id="CHEBI:29105"/>
        <note>catalytic</note>
    </ligand>
</feature>
<keyword evidence="11" id="KW-0067">ATP-binding</keyword>
<dbReference type="InterPro" id="IPR018097">
    <property type="entry name" value="EGF_Ca-bd_CS"/>
</dbReference>
<keyword evidence="12 16" id="KW-0482">Metalloprotease</keyword>
<dbReference type="InterPro" id="IPR000859">
    <property type="entry name" value="CUB_dom"/>
</dbReference>
<accession>U4U9E3</accession>
<dbReference type="Pfam" id="PF00431">
    <property type="entry name" value="CUB"/>
    <property type="match status" value="5"/>
</dbReference>
<organism evidence="22 23">
    <name type="scientific">Dendroctonus ponderosae</name>
    <name type="common">Mountain pine beetle</name>
    <dbReference type="NCBI Taxonomy" id="77166"/>
    <lineage>
        <taxon>Eukaryota</taxon>
        <taxon>Metazoa</taxon>
        <taxon>Ecdysozoa</taxon>
        <taxon>Arthropoda</taxon>
        <taxon>Hexapoda</taxon>
        <taxon>Insecta</taxon>
        <taxon>Pterygota</taxon>
        <taxon>Neoptera</taxon>
        <taxon>Endopterygota</taxon>
        <taxon>Coleoptera</taxon>
        <taxon>Polyphaga</taxon>
        <taxon>Cucujiformia</taxon>
        <taxon>Curculionidae</taxon>
        <taxon>Scolytinae</taxon>
        <taxon>Dendroctonus</taxon>
    </lineage>
</organism>
<dbReference type="PROSITE" id="PS00010">
    <property type="entry name" value="ASX_HYDROXYL"/>
    <property type="match status" value="1"/>
</dbReference>
<dbReference type="PROSITE" id="PS50026">
    <property type="entry name" value="EGF_3"/>
    <property type="match status" value="1"/>
</dbReference>
<protein>
    <recommendedName>
        <fullName evidence="24">Metalloendopeptidase</fullName>
    </recommendedName>
</protein>
<dbReference type="Pfam" id="PF00288">
    <property type="entry name" value="GHMP_kinases_N"/>
    <property type="match status" value="1"/>
</dbReference>